<evidence type="ECO:0000313" key="3">
    <source>
        <dbReference type="Proteomes" id="UP001202328"/>
    </source>
</evidence>
<comment type="caution">
    <text evidence="2">The sequence shown here is derived from an EMBL/GenBank/DDBJ whole genome shotgun (WGS) entry which is preliminary data.</text>
</comment>
<dbReference type="Proteomes" id="UP001202328">
    <property type="component" value="Unassembled WGS sequence"/>
</dbReference>
<keyword evidence="3" id="KW-1185">Reference proteome</keyword>
<feature type="region of interest" description="Disordered" evidence="1">
    <location>
        <begin position="15"/>
        <end position="79"/>
    </location>
</feature>
<gene>
    <name evidence="2" type="ORF">MKW98_008017</name>
</gene>
<dbReference type="EMBL" id="JAJJMB010007736">
    <property type="protein sequence ID" value="KAI3927315.1"/>
    <property type="molecule type" value="Genomic_DNA"/>
</dbReference>
<sequence>MKTSKETVKKKLVKQLAIKSAEPPLSPESRRSSPRNKKSSDKASPFENAPLTSKLQSPTKTKSADASLSLKVGDQHQFS</sequence>
<dbReference type="AlphaFoldDB" id="A0AAD4SYK0"/>
<evidence type="ECO:0000313" key="2">
    <source>
        <dbReference type="EMBL" id="KAI3927315.1"/>
    </source>
</evidence>
<name>A0AAD4SYK0_9MAGN</name>
<evidence type="ECO:0000256" key="1">
    <source>
        <dbReference type="SAM" id="MobiDB-lite"/>
    </source>
</evidence>
<accession>A0AAD4SYK0</accession>
<reference evidence="2" key="1">
    <citation type="submission" date="2022-04" db="EMBL/GenBank/DDBJ databases">
        <title>A functionally conserved STORR gene fusion in Papaver species that diverged 16.8 million years ago.</title>
        <authorList>
            <person name="Catania T."/>
        </authorList>
    </citation>
    <scope>NUCLEOTIDE SEQUENCE</scope>
    <source>
        <strain evidence="2">S-188037</strain>
    </source>
</reference>
<protein>
    <submittedName>
        <fullName evidence="2">Uncharacterized protein</fullName>
    </submittedName>
</protein>
<feature type="compositionally biased region" description="Polar residues" evidence="1">
    <location>
        <begin position="50"/>
        <end position="66"/>
    </location>
</feature>
<proteinExistence type="predicted"/>
<organism evidence="2 3">
    <name type="scientific">Papaver atlanticum</name>
    <dbReference type="NCBI Taxonomy" id="357466"/>
    <lineage>
        <taxon>Eukaryota</taxon>
        <taxon>Viridiplantae</taxon>
        <taxon>Streptophyta</taxon>
        <taxon>Embryophyta</taxon>
        <taxon>Tracheophyta</taxon>
        <taxon>Spermatophyta</taxon>
        <taxon>Magnoliopsida</taxon>
        <taxon>Ranunculales</taxon>
        <taxon>Papaveraceae</taxon>
        <taxon>Papaveroideae</taxon>
        <taxon>Papaver</taxon>
    </lineage>
</organism>